<dbReference type="Gene3D" id="2.40.50.100">
    <property type="match status" value="1"/>
</dbReference>
<dbReference type="AlphaFoldDB" id="A0A517YLM7"/>
<reference evidence="2 3" key="1">
    <citation type="submission" date="2019-02" db="EMBL/GenBank/DDBJ databases">
        <title>Deep-cultivation of Planctomycetes and their phenomic and genomic characterization uncovers novel biology.</title>
        <authorList>
            <person name="Wiegand S."/>
            <person name="Jogler M."/>
            <person name="Boedeker C."/>
            <person name="Pinto D."/>
            <person name="Vollmers J."/>
            <person name="Rivas-Marin E."/>
            <person name="Kohn T."/>
            <person name="Peeters S.H."/>
            <person name="Heuer A."/>
            <person name="Rast P."/>
            <person name="Oberbeckmann S."/>
            <person name="Bunk B."/>
            <person name="Jeske O."/>
            <person name="Meyerdierks A."/>
            <person name="Storesund J.E."/>
            <person name="Kallscheuer N."/>
            <person name="Luecker S."/>
            <person name="Lage O.M."/>
            <person name="Pohl T."/>
            <person name="Merkel B.J."/>
            <person name="Hornburger P."/>
            <person name="Mueller R.-W."/>
            <person name="Bruemmer F."/>
            <person name="Labrenz M."/>
            <person name="Spormann A.M."/>
            <person name="Op den Camp H."/>
            <person name="Overmann J."/>
            <person name="Amann R."/>
            <person name="Jetten M.S.M."/>
            <person name="Mascher T."/>
            <person name="Medema M.H."/>
            <person name="Devos D.P."/>
            <person name="Kaster A.-K."/>
            <person name="Ovreas L."/>
            <person name="Rohde M."/>
            <person name="Galperin M.Y."/>
            <person name="Jogler C."/>
        </authorList>
    </citation>
    <scope>NUCLEOTIDE SEQUENCE [LARGE SCALE GENOMIC DNA]</scope>
    <source>
        <strain evidence="2 3">ETA_A8</strain>
    </source>
</reference>
<evidence type="ECO:0000313" key="3">
    <source>
        <dbReference type="Proteomes" id="UP000315017"/>
    </source>
</evidence>
<dbReference type="InterPro" id="IPR000089">
    <property type="entry name" value="Biotin_lipoyl"/>
</dbReference>
<dbReference type="KEGG" id="aagg:ETAA8_62630"/>
<evidence type="ECO:0000313" key="2">
    <source>
        <dbReference type="EMBL" id="QDU31110.1"/>
    </source>
</evidence>
<dbReference type="InterPro" id="IPR011053">
    <property type="entry name" value="Single_hybrid_motif"/>
</dbReference>
<dbReference type="OrthoDB" id="292232at2"/>
<name>A0A517YLM7_9BACT</name>
<gene>
    <name evidence="2" type="ORF">ETAA8_62630</name>
</gene>
<dbReference type="EMBL" id="CP036274">
    <property type="protein sequence ID" value="QDU31110.1"/>
    <property type="molecule type" value="Genomic_DNA"/>
</dbReference>
<proteinExistence type="predicted"/>
<evidence type="ECO:0000259" key="1">
    <source>
        <dbReference type="Pfam" id="PF00364"/>
    </source>
</evidence>
<dbReference type="SUPFAM" id="SSF51230">
    <property type="entry name" value="Single hybrid motif"/>
    <property type="match status" value="1"/>
</dbReference>
<dbReference type="Pfam" id="PF00364">
    <property type="entry name" value="Biotin_lipoyl"/>
    <property type="match status" value="1"/>
</dbReference>
<dbReference type="Proteomes" id="UP000315017">
    <property type="component" value="Chromosome"/>
</dbReference>
<protein>
    <recommendedName>
        <fullName evidence="1">Lipoyl-binding domain-containing protein</fullName>
    </recommendedName>
</protein>
<feature type="domain" description="Lipoyl-binding" evidence="1">
    <location>
        <begin position="21"/>
        <end position="77"/>
    </location>
</feature>
<sequence length="84" mass="8710">MPHVPLLLADLDLGDIPVLACSWLADQGSRVVEGDRLLEVVAGEVSVDLAAPASGRLVQRCVGPEEPLAIGQVLAVILTGDELS</sequence>
<keyword evidence="3" id="KW-1185">Reference proteome</keyword>
<accession>A0A517YLM7</accession>
<dbReference type="RefSeq" id="WP_145097697.1">
    <property type="nucleotide sequence ID" value="NZ_CP036274.1"/>
</dbReference>
<organism evidence="2 3">
    <name type="scientific">Anatilimnocola aggregata</name>
    <dbReference type="NCBI Taxonomy" id="2528021"/>
    <lineage>
        <taxon>Bacteria</taxon>
        <taxon>Pseudomonadati</taxon>
        <taxon>Planctomycetota</taxon>
        <taxon>Planctomycetia</taxon>
        <taxon>Pirellulales</taxon>
        <taxon>Pirellulaceae</taxon>
        <taxon>Anatilimnocola</taxon>
    </lineage>
</organism>